<protein>
    <submittedName>
        <fullName evidence="1">Unannotated protein</fullName>
    </submittedName>
</protein>
<evidence type="ECO:0000313" key="1">
    <source>
        <dbReference type="EMBL" id="CAB4558820.1"/>
    </source>
</evidence>
<accession>A0A6J6D4J7</accession>
<sequence>MADIADDGLMLHLGHVFGGDDVEVASGSHVNVDDVEYVFKTSDLIALHRRLQRTDRIDLGDDDSRALAAQRRCATLPNVAVTAYQSDLSTDHDIGGSVKAVDKTVTASVKIVELRLGY</sequence>
<organism evidence="1">
    <name type="scientific">freshwater metagenome</name>
    <dbReference type="NCBI Taxonomy" id="449393"/>
    <lineage>
        <taxon>unclassified sequences</taxon>
        <taxon>metagenomes</taxon>
        <taxon>ecological metagenomes</taxon>
    </lineage>
</organism>
<name>A0A6J6D4J7_9ZZZZ</name>
<proteinExistence type="predicted"/>
<gene>
    <name evidence="1" type="ORF">UFOPK1495_01367</name>
</gene>
<dbReference type="AlphaFoldDB" id="A0A6J6D4J7"/>
<dbReference type="EMBL" id="CAEZSU010000161">
    <property type="protein sequence ID" value="CAB4558820.1"/>
    <property type="molecule type" value="Genomic_DNA"/>
</dbReference>
<dbReference type="AntiFam" id="ANF00237">
    <property type="entry name" value="Shadow ORF (opposite ahcY)"/>
</dbReference>
<reference evidence="1" key="1">
    <citation type="submission" date="2020-05" db="EMBL/GenBank/DDBJ databases">
        <authorList>
            <person name="Chiriac C."/>
            <person name="Salcher M."/>
            <person name="Ghai R."/>
            <person name="Kavagutti S V."/>
        </authorList>
    </citation>
    <scope>NUCLEOTIDE SEQUENCE</scope>
</reference>